<dbReference type="InterPro" id="IPR000271">
    <property type="entry name" value="Ribosomal_bL34"/>
</dbReference>
<dbReference type="GO" id="GO:0005840">
    <property type="term" value="C:ribosome"/>
    <property type="evidence" value="ECO:0007669"/>
    <property type="project" value="UniProtKB-KW"/>
</dbReference>
<evidence type="ECO:0000313" key="5">
    <source>
        <dbReference type="EMBL" id="QCI05081.1"/>
    </source>
</evidence>
<dbReference type="Pfam" id="PF00468">
    <property type="entry name" value="Ribosomal_L34"/>
    <property type="match status" value="1"/>
</dbReference>
<reference evidence="5" key="2">
    <citation type="submission" date="2019-04" db="EMBL/GenBank/DDBJ databases">
        <authorList>
            <person name="Pasella M."/>
        </authorList>
    </citation>
    <scope>NUCLEOTIDE SEQUENCE</scope>
    <source>
        <strain evidence="5">PD2927</strain>
    </source>
</reference>
<gene>
    <name evidence="5" type="primary">rpl34</name>
</gene>
<feature type="region of interest" description="Disordered" evidence="4">
    <location>
        <begin position="1"/>
        <end position="30"/>
    </location>
</feature>
<organism evidence="5">
    <name type="scientific">Callithamnion tetricum</name>
    <dbReference type="NCBI Taxonomy" id="193179"/>
    <lineage>
        <taxon>Eukaryota</taxon>
        <taxon>Rhodophyta</taxon>
        <taxon>Florideophyceae</taxon>
        <taxon>Rhodymeniophycidae</taxon>
        <taxon>Ceramiales</taxon>
        <taxon>Callithamniaceae</taxon>
        <taxon>Callithamnion</taxon>
    </lineage>
</organism>
<protein>
    <submittedName>
        <fullName evidence="5">Ribosomal protein L34</fullName>
    </submittedName>
</protein>
<geneLocation type="plastid" evidence="5"/>
<sequence length="41" mass="4852">MTKGTLLKKRRKSGFRSRIKTKAGQKILRARRTKKRKLIVI</sequence>
<accession>A0A4D6WQR8</accession>
<comment type="similarity">
    <text evidence="1">Belongs to the bacterial ribosomal protein bL34 family.</text>
</comment>
<evidence type="ECO:0000256" key="4">
    <source>
        <dbReference type="SAM" id="MobiDB-lite"/>
    </source>
</evidence>
<name>A0A4D6WQR8_9FLOR</name>
<dbReference type="AlphaFoldDB" id="A0A4D6WQR8"/>
<keyword evidence="3" id="KW-0687">Ribonucleoprotein</keyword>
<keyword evidence="2 5" id="KW-0689">Ribosomal protein</keyword>
<evidence type="ECO:0000256" key="1">
    <source>
        <dbReference type="ARBA" id="ARBA00010111"/>
    </source>
</evidence>
<reference evidence="5" key="1">
    <citation type="journal article" date="2019" name="Mol. Phylogenet. Evol.">
        <title>Morphological evolution and classification of the red algal order Ceramiales inferred using plastid phylogenomics.</title>
        <authorList>
            <person name="Diaz-Tapia P."/>
            <person name="Pasella M.M."/>
            <person name="Verbruggen H."/>
            <person name="Maggs C.A."/>
        </authorList>
    </citation>
    <scope>NUCLEOTIDE SEQUENCE</scope>
    <source>
        <strain evidence="5">PD2927</strain>
    </source>
</reference>
<dbReference type="GO" id="GO:0006412">
    <property type="term" value="P:translation"/>
    <property type="evidence" value="ECO:0007669"/>
    <property type="project" value="InterPro"/>
</dbReference>
<proteinExistence type="inferred from homology"/>
<dbReference type="EMBL" id="MK814616">
    <property type="protein sequence ID" value="QCI05081.1"/>
    <property type="molecule type" value="Genomic_DNA"/>
</dbReference>
<dbReference type="GO" id="GO:0003735">
    <property type="term" value="F:structural constituent of ribosome"/>
    <property type="evidence" value="ECO:0007669"/>
    <property type="project" value="InterPro"/>
</dbReference>
<dbReference type="GO" id="GO:1990904">
    <property type="term" value="C:ribonucleoprotein complex"/>
    <property type="evidence" value="ECO:0007669"/>
    <property type="project" value="UniProtKB-KW"/>
</dbReference>
<evidence type="ECO:0000256" key="3">
    <source>
        <dbReference type="ARBA" id="ARBA00023274"/>
    </source>
</evidence>
<keyword evidence="5" id="KW-0934">Plastid</keyword>
<dbReference type="Gene3D" id="1.10.287.3980">
    <property type="match status" value="1"/>
</dbReference>
<evidence type="ECO:0000256" key="2">
    <source>
        <dbReference type="ARBA" id="ARBA00022980"/>
    </source>
</evidence>